<evidence type="ECO:0000256" key="1">
    <source>
        <dbReference type="SAM" id="MobiDB-lite"/>
    </source>
</evidence>
<dbReference type="InterPro" id="IPR051908">
    <property type="entry name" value="Ribosomal_N-acetyltransferase"/>
</dbReference>
<gene>
    <name evidence="3" type="ORF">ACFP0N_07960</name>
</gene>
<dbReference type="EMBL" id="JBHSOD010000006">
    <property type="protein sequence ID" value="MFC5884906.1"/>
    <property type="molecule type" value="Genomic_DNA"/>
</dbReference>
<sequence>MGETTEQQEQQEQQDQQPGRPTAGPVTLTTERLVLRAPQESDIEAVHRACQDEEIQRWTVVPVPYRREDAAFFVHDLAANGWRTGDALVWCVFERGSGALVGSQGLTRNPGRTGTAEVGWWATKEHRGRGYTVEAARAVARYGLTELGLRRLEWVAYVGNGPSRAVAEKVGFRMEGTLRSYAEQRGRFHDAWIGGLLATDLAGTTGTAGVDGPDRRTGPVG</sequence>
<keyword evidence="4" id="KW-1185">Reference proteome</keyword>
<name>A0ABW1ET13_9ACTN</name>
<feature type="compositionally biased region" description="Low complexity" evidence="1">
    <location>
        <begin position="1"/>
        <end position="17"/>
    </location>
</feature>
<feature type="region of interest" description="Disordered" evidence="1">
    <location>
        <begin position="1"/>
        <end position="25"/>
    </location>
</feature>
<dbReference type="RefSeq" id="WP_313764006.1">
    <property type="nucleotide sequence ID" value="NZ_BAAAVH010000034.1"/>
</dbReference>
<evidence type="ECO:0000313" key="4">
    <source>
        <dbReference type="Proteomes" id="UP001596067"/>
    </source>
</evidence>
<dbReference type="GO" id="GO:0016746">
    <property type="term" value="F:acyltransferase activity"/>
    <property type="evidence" value="ECO:0007669"/>
    <property type="project" value="UniProtKB-KW"/>
</dbReference>
<dbReference type="PROSITE" id="PS51186">
    <property type="entry name" value="GNAT"/>
    <property type="match status" value="1"/>
</dbReference>
<dbReference type="Gene3D" id="3.40.630.30">
    <property type="match status" value="1"/>
</dbReference>
<dbReference type="PANTHER" id="PTHR43441">
    <property type="entry name" value="RIBOSOMAL-PROTEIN-SERINE ACETYLTRANSFERASE"/>
    <property type="match status" value="1"/>
</dbReference>
<dbReference type="EC" id="2.3.-.-" evidence="3"/>
<keyword evidence="3" id="KW-0012">Acyltransferase</keyword>
<dbReference type="PANTHER" id="PTHR43441:SF10">
    <property type="entry name" value="ACETYLTRANSFERASE"/>
    <property type="match status" value="1"/>
</dbReference>
<dbReference type="SUPFAM" id="SSF55729">
    <property type="entry name" value="Acyl-CoA N-acyltransferases (Nat)"/>
    <property type="match status" value="1"/>
</dbReference>
<evidence type="ECO:0000259" key="2">
    <source>
        <dbReference type="PROSITE" id="PS51186"/>
    </source>
</evidence>
<keyword evidence="3" id="KW-0808">Transferase</keyword>
<organism evidence="3 4">
    <name type="scientific">Kitasatospora aburaviensis</name>
    <dbReference type="NCBI Taxonomy" id="67265"/>
    <lineage>
        <taxon>Bacteria</taxon>
        <taxon>Bacillati</taxon>
        <taxon>Actinomycetota</taxon>
        <taxon>Actinomycetes</taxon>
        <taxon>Kitasatosporales</taxon>
        <taxon>Streptomycetaceae</taxon>
        <taxon>Kitasatospora</taxon>
    </lineage>
</organism>
<comment type="caution">
    <text evidence="3">The sequence shown here is derived from an EMBL/GenBank/DDBJ whole genome shotgun (WGS) entry which is preliminary data.</text>
</comment>
<dbReference type="Pfam" id="PF13302">
    <property type="entry name" value="Acetyltransf_3"/>
    <property type="match status" value="1"/>
</dbReference>
<reference evidence="4" key="1">
    <citation type="journal article" date="2019" name="Int. J. Syst. Evol. Microbiol.">
        <title>The Global Catalogue of Microorganisms (GCM) 10K type strain sequencing project: providing services to taxonomists for standard genome sequencing and annotation.</title>
        <authorList>
            <consortium name="The Broad Institute Genomics Platform"/>
            <consortium name="The Broad Institute Genome Sequencing Center for Infectious Disease"/>
            <person name="Wu L."/>
            <person name="Ma J."/>
        </authorList>
    </citation>
    <scope>NUCLEOTIDE SEQUENCE [LARGE SCALE GENOMIC DNA]</scope>
    <source>
        <strain evidence="4">CGMCC 4.1469</strain>
    </source>
</reference>
<proteinExistence type="predicted"/>
<evidence type="ECO:0000313" key="3">
    <source>
        <dbReference type="EMBL" id="MFC5884906.1"/>
    </source>
</evidence>
<dbReference type="Proteomes" id="UP001596067">
    <property type="component" value="Unassembled WGS sequence"/>
</dbReference>
<feature type="domain" description="N-acetyltransferase" evidence="2">
    <location>
        <begin position="33"/>
        <end position="199"/>
    </location>
</feature>
<dbReference type="InterPro" id="IPR000182">
    <property type="entry name" value="GNAT_dom"/>
</dbReference>
<dbReference type="InterPro" id="IPR016181">
    <property type="entry name" value="Acyl_CoA_acyltransferase"/>
</dbReference>
<accession>A0ABW1ET13</accession>
<protein>
    <submittedName>
        <fullName evidence="3">GNAT family N-acetyltransferase</fullName>
        <ecNumber evidence="3">2.3.-.-</ecNumber>
    </submittedName>
</protein>